<dbReference type="RefSeq" id="XP_060311542.1">
    <property type="nucleotide sequence ID" value="XM_060458377.1"/>
</dbReference>
<feature type="non-terminal residue" evidence="3">
    <location>
        <position position="1"/>
    </location>
</feature>
<name>A0AAI9YT39_9PEZI</name>
<keyword evidence="3" id="KW-0808">Transferase</keyword>
<feature type="compositionally biased region" description="Basic and acidic residues" evidence="1">
    <location>
        <begin position="677"/>
        <end position="690"/>
    </location>
</feature>
<evidence type="ECO:0000259" key="2">
    <source>
        <dbReference type="PROSITE" id="PS50011"/>
    </source>
</evidence>
<dbReference type="PANTHER" id="PTHR24359:SF37">
    <property type="entry name" value="PROTEIN KINASE DOMAIN-CONTAINING PROTEIN"/>
    <property type="match status" value="1"/>
</dbReference>
<feature type="domain" description="Protein kinase" evidence="2">
    <location>
        <begin position="211"/>
        <end position="546"/>
    </location>
</feature>
<dbReference type="SUPFAM" id="SSF56112">
    <property type="entry name" value="Protein kinase-like (PK-like)"/>
    <property type="match status" value="1"/>
</dbReference>
<dbReference type="PANTHER" id="PTHR24359">
    <property type="entry name" value="SERINE/THREONINE-PROTEIN KINASE SBK1"/>
    <property type="match status" value="1"/>
</dbReference>
<dbReference type="GeneID" id="85341924"/>
<dbReference type="PROSITE" id="PS50011">
    <property type="entry name" value="PROTEIN_KINASE_DOM"/>
    <property type="match status" value="1"/>
</dbReference>
<feature type="compositionally biased region" description="Basic and acidic residues" evidence="1">
    <location>
        <begin position="598"/>
        <end position="614"/>
    </location>
</feature>
<reference evidence="3 4" key="1">
    <citation type="submission" date="2016-10" db="EMBL/GenBank/DDBJ databases">
        <title>The genome sequence of Colletotrichum fioriniae PJ7.</title>
        <authorList>
            <person name="Baroncelli R."/>
        </authorList>
    </citation>
    <scope>NUCLEOTIDE SEQUENCE [LARGE SCALE GENOMIC DNA]</scope>
    <source>
        <strain evidence="3 4">IMI 309622</strain>
    </source>
</reference>
<feature type="region of interest" description="Disordered" evidence="1">
    <location>
        <begin position="677"/>
        <end position="717"/>
    </location>
</feature>
<dbReference type="CDD" id="cd00180">
    <property type="entry name" value="PKc"/>
    <property type="match status" value="1"/>
</dbReference>
<dbReference type="GO" id="GO:0004674">
    <property type="term" value="F:protein serine/threonine kinase activity"/>
    <property type="evidence" value="ECO:0007669"/>
    <property type="project" value="TreeGrafter"/>
</dbReference>
<dbReference type="Pfam" id="PF00069">
    <property type="entry name" value="Pkinase"/>
    <property type="match status" value="1"/>
</dbReference>
<accession>A0AAI9YT39</accession>
<dbReference type="EMBL" id="MOOE01000010">
    <property type="protein sequence ID" value="KAK1522509.1"/>
    <property type="molecule type" value="Genomic_DNA"/>
</dbReference>
<keyword evidence="3" id="KW-0418">Kinase</keyword>
<sequence length="736" mass="82760">NIEDDDISIHTQDDRGYAAAEKVLRRKATIEACHRIVEPAESDFEQIGSQFLPTAPRPTGLSAVTAMARDVSMSLEYYAGIFQGPQWLPVNQLYRIVTEYSVVEALKECVTDVKLSESELEKYSKAVCPTNSLHGGVGSRSMFAILAVLRKVNEIRQFIDLGLSDNDLPFRADPIHSRPDGQLFPKNHTVDHQNLGQTFGRNWDLKDWAAFSKYQTAMRSPFFTIDLSERDRIIPHYELDAETVLPFIEPAGIEEVSLQLGTCVEENPYFAVKELLPEYGDRQSNEINFREEVRALAKTVGLSSHDHVIKLLATWRRGDKWSMLFPWAKSNLKNYWNQNPPQRSPGFVQWILSQCRGLAEGLQKIHRSPSEHAKDFGIHGDIKPENILLFDSKSKAYGILVISDFGYTRFHGRSTRSNTLIVGTSPTYKAPEADLGKTIARSYDMWSFGCVLLEFITWYLRGPAGIRDFIDRRNEDDERLIPGCSLDKFFNIKREDGLKDKPEVKGSVLSVKLLQPDPKSRGKCDKVAESLRRLEQSCRSGSLEFLTDRSAGIPSMLSTPVTPLSNDSWDDLVNDGLREPTVSAAYESGHSDTWASGSDRESTDMIHRSRDRSDTTISKIDSGLGIGEGSFRQSRLSGHIEEEPTERTPLVTTIPASYRSSNLYSNPGFEGLGPYCDQRDQDIDTEDSVKTSKGPCQTQQMKPSSGTLSEVETESGSRWQGLKQILRCWFASLEDL</sequence>
<feature type="compositionally biased region" description="Polar residues" evidence="1">
    <location>
        <begin position="694"/>
        <end position="717"/>
    </location>
</feature>
<evidence type="ECO:0000256" key="1">
    <source>
        <dbReference type="SAM" id="MobiDB-lite"/>
    </source>
</evidence>
<comment type="caution">
    <text evidence="3">The sequence shown here is derived from an EMBL/GenBank/DDBJ whole genome shotgun (WGS) entry which is preliminary data.</text>
</comment>
<evidence type="ECO:0000313" key="3">
    <source>
        <dbReference type="EMBL" id="KAK1522509.1"/>
    </source>
</evidence>
<keyword evidence="4" id="KW-1185">Reference proteome</keyword>
<dbReference type="InterPro" id="IPR000719">
    <property type="entry name" value="Prot_kinase_dom"/>
</dbReference>
<dbReference type="Gene3D" id="1.10.510.10">
    <property type="entry name" value="Transferase(Phosphotransferase) domain 1"/>
    <property type="match status" value="1"/>
</dbReference>
<feature type="region of interest" description="Disordered" evidence="1">
    <location>
        <begin position="585"/>
        <end position="630"/>
    </location>
</feature>
<evidence type="ECO:0000313" key="4">
    <source>
        <dbReference type="Proteomes" id="UP001240678"/>
    </source>
</evidence>
<organism evidence="3 4">
    <name type="scientific">Colletotrichum costaricense</name>
    <dbReference type="NCBI Taxonomy" id="1209916"/>
    <lineage>
        <taxon>Eukaryota</taxon>
        <taxon>Fungi</taxon>
        <taxon>Dikarya</taxon>
        <taxon>Ascomycota</taxon>
        <taxon>Pezizomycotina</taxon>
        <taxon>Sordariomycetes</taxon>
        <taxon>Hypocreomycetidae</taxon>
        <taxon>Glomerellales</taxon>
        <taxon>Glomerellaceae</taxon>
        <taxon>Colletotrichum</taxon>
        <taxon>Colletotrichum acutatum species complex</taxon>
    </lineage>
</organism>
<protein>
    <submittedName>
        <fullName evidence="3">Protein kinase domain-containing protein</fullName>
    </submittedName>
</protein>
<dbReference type="InterPro" id="IPR011009">
    <property type="entry name" value="Kinase-like_dom_sf"/>
</dbReference>
<gene>
    <name evidence="3" type="ORF">CCOS01_10221</name>
</gene>
<dbReference type="AlphaFoldDB" id="A0AAI9YT39"/>
<proteinExistence type="predicted"/>
<dbReference type="SMART" id="SM00220">
    <property type="entry name" value="S_TKc"/>
    <property type="match status" value="1"/>
</dbReference>
<dbReference type="GO" id="GO:0005524">
    <property type="term" value="F:ATP binding"/>
    <property type="evidence" value="ECO:0007669"/>
    <property type="project" value="InterPro"/>
</dbReference>
<dbReference type="Proteomes" id="UP001240678">
    <property type="component" value="Unassembled WGS sequence"/>
</dbReference>